<feature type="transmembrane region" description="Helical" evidence="1">
    <location>
        <begin position="7"/>
        <end position="31"/>
    </location>
</feature>
<comment type="caution">
    <text evidence="2">The sequence shown here is derived from an EMBL/GenBank/DDBJ whole genome shotgun (WGS) entry which is preliminary data.</text>
</comment>
<protein>
    <submittedName>
        <fullName evidence="2">Uncharacterized protein</fullName>
    </submittedName>
</protein>
<organism evidence="2 3">
    <name type="scientific">Lysobacter brunescens</name>
    <dbReference type="NCBI Taxonomy" id="262323"/>
    <lineage>
        <taxon>Bacteria</taxon>
        <taxon>Pseudomonadati</taxon>
        <taxon>Pseudomonadota</taxon>
        <taxon>Gammaproteobacteria</taxon>
        <taxon>Lysobacterales</taxon>
        <taxon>Lysobacteraceae</taxon>
        <taxon>Lysobacter</taxon>
    </lineage>
</organism>
<evidence type="ECO:0000256" key="1">
    <source>
        <dbReference type="SAM" id="Phobius"/>
    </source>
</evidence>
<gene>
    <name evidence="2" type="ORF">ACFQ0E_03505</name>
</gene>
<keyword evidence="3" id="KW-1185">Reference proteome</keyword>
<evidence type="ECO:0000313" key="2">
    <source>
        <dbReference type="EMBL" id="MFD0724659.1"/>
    </source>
</evidence>
<evidence type="ECO:0000313" key="3">
    <source>
        <dbReference type="Proteomes" id="UP001597110"/>
    </source>
</evidence>
<sequence length="149" mass="16422">MQRNTKIILSVIVGVFLLMMLALGGVVWYVARNAEGWVDRGEKLMAEGREAGESMDSVGCVDRAVADYRKDRGTFSALGRRFWLNGCLDTAERNIAICPTIEAEGTIGQVREIMGASSQFCEKHGLRADQNCQQLAEEVIDFCFKPGQG</sequence>
<keyword evidence="1" id="KW-1133">Transmembrane helix</keyword>
<reference evidence="3" key="1">
    <citation type="journal article" date="2019" name="Int. J. Syst. Evol. Microbiol.">
        <title>The Global Catalogue of Microorganisms (GCM) 10K type strain sequencing project: providing services to taxonomists for standard genome sequencing and annotation.</title>
        <authorList>
            <consortium name="The Broad Institute Genomics Platform"/>
            <consortium name="The Broad Institute Genome Sequencing Center for Infectious Disease"/>
            <person name="Wu L."/>
            <person name="Ma J."/>
        </authorList>
    </citation>
    <scope>NUCLEOTIDE SEQUENCE [LARGE SCALE GENOMIC DNA]</scope>
    <source>
        <strain evidence="3">CCUG 55585</strain>
    </source>
</reference>
<keyword evidence="1" id="KW-0472">Membrane</keyword>
<dbReference type="RefSeq" id="WP_386822311.1">
    <property type="nucleotide sequence ID" value="NZ_JBHTIF010000001.1"/>
</dbReference>
<accession>A0ABW2Y7X6</accession>
<proteinExistence type="predicted"/>
<keyword evidence="1" id="KW-0812">Transmembrane</keyword>
<name>A0ABW2Y7X6_9GAMM</name>
<dbReference type="Proteomes" id="UP001597110">
    <property type="component" value="Unassembled WGS sequence"/>
</dbReference>
<dbReference type="EMBL" id="JBHTIF010000001">
    <property type="protein sequence ID" value="MFD0724659.1"/>
    <property type="molecule type" value="Genomic_DNA"/>
</dbReference>